<dbReference type="InterPro" id="IPR039262">
    <property type="entry name" value="DTWD2/TAPT"/>
</dbReference>
<dbReference type="PANTHER" id="PTHR21392">
    <property type="entry name" value="TRNA-URIDINE AMINOCARBOXYPROPYLTRANSFERASE 2"/>
    <property type="match status" value="1"/>
</dbReference>
<keyword evidence="4" id="KW-0819">tRNA processing</keyword>
<dbReference type="InterPro" id="IPR005636">
    <property type="entry name" value="DTW"/>
</dbReference>
<evidence type="ECO:0000256" key="6">
    <source>
        <dbReference type="SAM" id="SignalP"/>
    </source>
</evidence>
<organism evidence="8 9">
    <name type="scientific">Comamonas aquatica DA1877</name>
    <dbReference type="NCBI Taxonomy" id="1457173"/>
    <lineage>
        <taxon>Bacteria</taxon>
        <taxon>Pseudomonadati</taxon>
        <taxon>Pseudomonadota</taxon>
        <taxon>Betaproteobacteria</taxon>
        <taxon>Burkholderiales</taxon>
        <taxon>Comamonadaceae</taxon>
        <taxon>Comamonas</taxon>
    </lineage>
</organism>
<dbReference type="GO" id="GO:0016432">
    <property type="term" value="F:tRNA-uridine aminocarboxypropyltransferase activity"/>
    <property type="evidence" value="ECO:0007669"/>
    <property type="project" value="UniProtKB-EC"/>
</dbReference>
<dbReference type="SMART" id="SM01144">
    <property type="entry name" value="DTW"/>
    <property type="match status" value="1"/>
</dbReference>
<protein>
    <recommendedName>
        <fullName evidence="1">tRNA-uridine aminocarboxypropyltransferase</fullName>
        <ecNumber evidence="1">2.5.1.25</ecNumber>
    </recommendedName>
</protein>
<keyword evidence="3" id="KW-0949">S-adenosyl-L-methionine</keyword>
<evidence type="ECO:0000256" key="1">
    <source>
        <dbReference type="ARBA" id="ARBA00012386"/>
    </source>
</evidence>
<reference evidence="8 9" key="1">
    <citation type="submission" date="2014-01" db="EMBL/GenBank/DDBJ databases">
        <title>Interspecies Systems Biology Uncovers Metabolites Affecting C. elegans Gene Expression and Life History Traits.</title>
        <authorList>
            <person name="Watson E."/>
            <person name="Macneil L.T."/>
            <person name="Ritter A.D."/>
            <person name="Yilmaz L.S."/>
            <person name="Rosebrock A.P."/>
            <person name="Caudy A.A."/>
            <person name="Walhout A.J."/>
        </authorList>
    </citation>
    <scope>NUCLEOTIDE SEQUENCE [LARGE SCALE GENOMIC DNA]</scope>
    <source>
        <strain evidence="8 9">DA1877</strain>
    </source>
</reference>
<evidence type="ECO:0000256" key="4">
    <source>
        <dbReference type="ARBA" id="ARBA00022694"/>
    </source>
</evidence>
<dbReference type="PANTHER" id="PTHR21392:SF0">
    <property type="entry name" value="TRNA-URIDINE AMINOCARBOXYPROPYLTRANSFERASE 2"/>
    <property type="match status" value="1"/>
</dbReference>
<comment type="similarity">
    <text evidence="5">Belongs to the TDD superfamily. DTWD2 family.</text>
</comment>
<evidence type="ECO:0000259" key="7">
    <source>
        <dbReference type="SMART" id="SM01144"/>
    </source>
</evidence>
<evidence type="ECO:0000313" key="8">
    <source>
        <dbReference type="EMBL" id="EXU79876.1"/>
    </source>
</evidence>
<dbReference type="Proteomes" id="UP000020766">
    <property type="component" value="Unassembled WGS sequence"/>
</dbReference>
<dbReference type="Pfam" id="PF03942">
    <property type="entry name" value="DTW"/>
    <property type="match status" value="1"/>
</dbReference>
<keyword evidence="6" id="KW-0732">Signal</keyword>
<sequence length="224" mass="24199">MRPAMPPRPLCPACLRPAAACLCGCVQPVASAVQVLVLQHPQEAGHAKNTARLLHLCLPGSRLEVGEVWEADALQALLHVPWPGQAPGAAVRPLLLYPPTPPDPQLPVQPPPALPPDWLAQPQALRLVVLDGTWRKSRKMLYRNPGLQQLPRLALQDLPPGRYAIRKAQAPDQLSSFEAAALALARLHAWEAGHPAWAQLLQSFEAAMALHQRLQAAGRAPPGD</sequence>
<accession>A0A014MDN9</accession>
<name>A0A014MDN9_9BURK</name>
<evidence type="ECO:0000256" key="2">
    <source>
        <dbReference type="ARBA" id="ARBA00022679"/>
    </source>
</evidence>
<dbReference type="PATRIC" id="fig|1457173.3.peg.2309"/>
<comment type="caution">
    <text evidence="8">The sequence shown here is derived from an EMBL/GenBank/DDBJ whole genome shotgun (WGS) entry which is preliminary data.</text>
</comment>
<feature type="signal peptide" evidence="6">
    <location>
        <begin position="1"/>
        <end position="32"/>
    </location>
</feature>
<dbReference type="EMBL" id="JBOK01000012">
    <property type="protein sequence ID" value="EXU79876.1"/>
    <property type="molecule type" value="Genomic_DNA"/>
</dbReference>
<feature type="domain" description="DTW" evidence="7">
    <location>
        <begin position="7"/>
        <end position="216"/>
    </location>
</feature>
<evidence type="ECO:0000256" key="3">
    <source>
        <dbReference type="ARBA" id="ARBA00022691"/>
    </source>
</evidence>
<evidence type="ECO:0000256" key="5">
    <source>
        <dbReference type="ARBA" id="ARBA00034489"/>
    </source>
</evidence>
<keyword evidence="2" id="KW-0808">Transferase</keyword>
<dbReference type="AlphaFoldDB" id="A0A014MDN9"/>
<dbReference type="EC" id="2.5.1.25" evidence="1"/>
<gene>
    <name evidence="8" type="ORF">AX13_03195</name>
</gene>
<proteinExistence type="inferred from homology"/>
<keyword evidence="9" id="KW-1185">Reference proteome</keyword>
<dbReference type="GO" id="GO:0008033">
    <property type="term" value="P:tRNA processing"/>
    <property type="evidence" value="ECO:0007669"/>
    <property type="project" value="UniProtKB-KW"/>
</dbReference>
<evidence type="ECO:0000313" key="9">
    <source>
        <dbReference type="Proteomes" id="UP000020766"/>
    </source>
</evidence>
<feature type="chain" id="PRO_5001472003" description="tRNA-uridine aminocarboxypropyltransferase" evidence="6">
    <location>
        <begin position="33"/>
        <end position="224"/>
    </location>
</feature>